<dbReference type="AlphaFoldDB" id="A0A9P8Q1N1"/>
<evidence type="ECO:0000313" key="2">
    <source>
        <dbReference type="Proteomes" id="UP000774326"/>
    </source>
</evidence>
<dbReference type="EMBL" id="JAEUBG010004367">
    <property type="protein sequence ID" value="KAH3681595.1"/>
    <property type="molecule type" value="Genomic_DNA"/>
</dbReference>
<accession>A0A9P8Q1N1</accession>
<name>A0A9P8Q1N1_WICPI</name>
<evidence type="ECO:0000313" key="1">
    <source>
        <dbReference type="EMBL" id="KAH3681595.1"/>
    </source>
</evidence>
<keyword evidence="2" id="KW-1185">Reference proteome</keyword>
<proteinExistence type="predicted"/>
<organism evidence="1 2">
    <name type="scientific">Wickerhamomyces pijperi</name>
    <name type="common">Yeast</name>
    <name type="synonym">Pichia pijperi</name>
    <dbReference type="NCBI Taxonomy" id="599730"/>
    <lineage>
        <taxon>Eukaryota</taxon>
        <taxon>Fungi</taxon>
        <taxon>Dikarya</taxon>
        <taxon>Ascomycota</taxon>
        <taxon>Saccharomycotina</taxon>
        <taxon>Saccharomycetes</taxon>
        <taxon>Phaffomycetales</taxon>
        <taxon>Wickerhamomycetaceae</taxon>
        <taxon>Wickerhamomyces</taxon>
    </lineage>
</organism>
<gene>
    <name evidence="1" type="ORF">WICPIJ_007469</name>
</gene>
<dbReference type="Proteomes" id="UP000774326">
    <property type="component" value="Unassembled WGS sequence"/>
</dbReference>
<reference evidence="1" key="2">
    <citation type="submission" date="2021-01" db="EMBL/GenBank/DDBJ databases">
        <authorList>
            <person name="Schikora-Tamarit M.A."/>
        </authorList>
    </citation>
    <scope>NUCLEOTIDE SEQUENCE</scope>
    <source>
        <strain evidence="1">CBS2887</strain>
    </source>
</reference>
<protein>
    <submittedName>
        <fullName evidence="1">Uncharacterized protein</fullName>
    </submittedName>
</protein>
<sequence>MIQLTVRLNLEIQRSIPFNLSFWIKISSQLLICFTSSEFHFNSTSSDQSISRRASFSISVNWLAKVLES</sequence>
<comment type="caution">
    <text evidence="1">The sequence shown here is derived from an EMBL/GenBank/DDBJ whole genome shotgun (WGS) entry which is preliminary data.</text>
</comment>
<reference evidence="1" key="1">
    <citation type="journal article" date="2021" name="Open Biol.">
        <title>Shared evolutionary footprints suggest mitochondrial oxidative damage underlies multiple complex I losses in fungi.</title>
        <authorList>
            <person name="Schikora-Tamarit M.A."/>
            <person name="Marcet-Houben M."/>
            <person name="Nosek J."/>
            <person name="Gabaldon T."/>
        </authorList>
    </citation>
    <scope>NUCLEOTIDE SEQUENCE</scope>
    <source>
        <strain evidence="1">CBS2887</strain>
    </source>
</reference>